<proteinExistence type="predicted"/>
<organism evidence="1">
    <name type="scientific">uncultured Chloroflexia bacterium</name>
    <dbReference type="NCBI Taxonomy" id="1672391"/>
    <lineage>
        <taxon>Bacteria</taxon>
        <taxon>Bacillati</taxon>
        <taxon>Chloroflexota</taxon>
        <taxon>Chloroflexia</taxon>
        <taxon>environmental samples</taxon>
    </lineage>
</organism>
<dbReference type="EMBL" id="CADCTR010002699">
    <property type="protein sequence ID" value="CAA9366569.1"/>
    <property type="molecule type" value="Genomic_DNA"/>
</dbReference>
<evidence type="ECO:0000313" key="1">
    <source>
        <dbReference type="EMBL" id="CAA9366569.1"/>
    </source>
</evidence>
<protein>
    <submittedName>
        <fullName evidence="1">Uncharacterized protein</fullName>
    </submittedName>
</protein>
<dbReference type="AlphaFoldDB" id="A0A6J4MR83"/>
<name>A0A6J4MR83_9CHLR</name>
<accession>A0A6J4MR83</accession>
<gene>
    <name evidence="1" type="ORF">AVDCRST_MAG93-8021</name>
</gene>
<reference evidence="1" key="1">
    <citation type="submission" date="2020-02" db="EMBL/GenBank/DDBJ databases">
        <authorList>
            <person name="Meier V. D."/>
        </authorList>
    </citation>
    <scope>NUCLEOTIDE SEQUENCE</scope>
    <source>
        <strain evidence="1">AVDCRST_MAG93</strain>
    </source>
</reference>
<sequence>MQATTDHLRSSEKALECLGCLFRTIRAIFVYQLTLWYRHEHGMDLRVGLKPFLKAA</sequence>